<accession>A0A1Y2P8N0</accession>
<dbReference type="Proteomes" id="UP000194221">
    <property type="component" value="Unassembled WGS sequence"/>
</dbReference>
<dbReference type="CDD" id="cd00397">
    <property type="entry name" value="DNA_BRE_C"/>
    <property type="match status" value="1"/>
</dbReference>
<sequence length="456" mass="53584">MSLTLLLLRAVNTTVNTFEMKLNFTEPKIYTGGVLISEWSKLTKSEQKTALSRDWFIYYSYRNPETLKLKRQPYIKAGVNKLKTKRERIAFLKTMKEALLKLLQAGFNPYQDNSELEAQLFSDANENTISDVTIVDAKIAQEKTQKAQINSETIAEFEEISIVKAFELGLRLKEKLMNKNSYTKYKSRIHRFSKWLNTKGYEKQSINSLNKKLIIEYLNEVLQNSSARNRNNTRTDISSLFQILEDNELITENYVKKINVLKSIPKRNKTYTPQLQKDIYEYLEDNDKHLLLFIQFISYNFLRPIEVCRLKVEDIDVKDKKLYVKAKNSPVKIKIIPDILLKQLPDLTQKSAKSFLFTQNEIGGAWDIEESNKRDYFTKRFKKIKDYFKLGNEYGLYSFRHTFITKLYRELRKTNSPFETKSKLMLITGHTTITALDKYLRDIDAELPQDYSSLIK</sequence>
<dbReference type="STRING" id="1635173.WH52_14625"/>
<dbReference type="Gene3D" id="1.10.443.10">
    <property type="entry name" value="Intergrase catalytic core"/>
    <property type="match status" value="1"/>
</dbReference>
<dbReference type="Pfam" id="PF00589">
    <property type="entry name" value="Phage_integrase"/>
    <property type="match status" value="1"/>
</dbReference>
<dbReference type="InterPro" id="IPR010998">
    <property type="entry name" value="Integrase_recombinase_N"/>
</dbReference>
<keyword evidence="3" id="KW-0238">DNA-binding</keyword>
<dbReference type="PROSITE" id="PS51898">
    <property type="entry name" value="TYR_RECOMBINASE"/>
    <property type="match status" value="1"/>
</dbReference>
<name>A0A1Y2P8N0_9FLAO</name>
<protein>
    <submittedName>
        <fullName evidence="6">Integrase</fullName>
    </submittedName>
</protein>
<dbReference type="InParanoid" id="A0A1Y2P8N0"/>
<dbReference type="InterPro" id="IPR011010">
    <property type="entry name" value="DNA_brk_join_enz"/>
</dbReference>
<evidence type="ECO:0000256" key="2">
    <source>
        <dbReference type="ARBA" id="ARBA00022908"/>
    </source>
</evidence>
<dbReference type="InterPro" id="IPR002104">
    <property type="entry name" value="Integrase_catalytic"/>
</dbReference>
<organism evidence="6 7">
    <name type="scientific">Tenacibaculum holothuriorum</name>
    <dbReference type="NCBI Taxonomy" id="1635173"/>
    <lineage>
        <taxon>Bacteria</taxon>
        <taxon>Pseudomonadati</taxon>
        <taxon>Bacteroidota</taxon>
        <taxon>Flavobacteriia</taxon>
        <taxon>Flavobacteriales</taxon>
        <taxon>Flavobacteriaceae</taxon>
        <taxon>Tenacibaculum</taxon>
    </lineage>
</organism>
<dbReference type="InterPro" id="IPR013762">
    <property type="entry name" value="Integrase-like_cat_sf"/>
</dbReference>
<dbReference type="GO" id="GO:0006310">
    <property type="term" value="P:DNA recombination"/>
    <property type="evidence" value="ECO:0007669"/>
    <property type="project" value="UniProtKB-KW"/>
</dbReference>
<dbReference type="PANTHER" id="PTHR30349:SF64">
    <property type="entry name" value="PROPHAGE INTEGRASE INTD-RELATED"/>
    <property type="match status" value="1"/>
</dbReference>
<keyword evidence="4" id="KW-0233">DNA recombination</keyword>
<keyword evidence="2" id="KW-0229">DNA integration</keyword>
<evidence type="ECO:0000256" key="3">
    <source>
        <dbReference type="ARBA" id="ARBA00023125"/>
    </source>
</evidence>
<dbReference type="Pfam" id="PF02899">
    <property type="entry name" value="Phage_int_SAM_1"/>
    <property type="match status" value="1"/>
</dbReference>
<evidence type="ECO:0000256" key="4">
    <source>
        <dbReference type="ARBA" id="ARBA00023172"/>
    </source>
</evidence>
<dbReference type="SUPFAM" id="SSF56349">
    <property type="entry name" value="DNA breaking-rejoining enzymes"/>
    <property type="match status" value="1"/>
</dbReference>
<reference evidence="6 7" key="1">
    <citation type="submission" date="2015-03" db="EMBL/GenBank/DDBJ databases">
        <title>Genome sequence of Tenacibaculum sp. S2-2, isolated from intestinal microbiota of sea cucumber, Apostichopus japonicas.</title>
        <authorList>
            <person name="Shao Z."/>
            <person name="Wang L."/>
            <person name="Li X."/>
        </authorList>
    </citation>
    <scope>NUCLEOTIDE SEQUENCE [LARGE SCALE GENOMIC DNA]</scope>
    <source>
        <strain evidence="6 7">S2-2</strain>
    </source>
</reference>
<dbReference type="GO" id="GO:0015074">
    <property type="term" value="P:DNA integration"/>
    <property type="evidence" value="ECO:0007669"/>
    <property type="project" value="UniProtKB-KW"/>
</dbReference>
<evidence type="ECO:0000259" key="5">
    <source>
        <dbReference type="PROSITE" id="PS51898"/>
    </source>
</evidence>
<dbReference type="InterPro" id="IPR004107">
    <property type="entry name" value="Integrase_SAM-like_N"/>
</dbReference>
<proteinExistence type="inferred from homology"/>
<dbReference type="AlphaFoldDB" id="A0A1Y2P8N0"/>
<gene>
    <name evidence="6" type="ORF">WH52_14625</name>
</gene>
<evidence type="ECO:0000313" key="6">
    <source>
        <dbReference type="EMBL" id="OSY86815.1"/>
    </source>
</evidence>
<dbReference type="OrthoDB" id="9806835at2"/>
<dbReference type="InterPro" id="IPR050090">
    <property type="entry name" value="Tyrosine_recombinase_XerCD"/>
</dbReference>
<dbReference type="GO" id="GO:0003677">
    <property type="term" value="F:DNA binding"/>
    <property type="evidence" value="ECO:0007669"/>
    <property type="project" value="UniProtKB-KW"/>
</dbReference>
<comment type="similarity">
    <text evidence="1">Belongs to the 'phage' integrase family.</text>
</comment>
<comment type="caution">
    <text evidence="6">The sequence shown here is derived from an EMBL/GenBank/DDBJ whole genome shotgun (WGS) entry which is preliminary data.</text>
</comment>
<dbReference type="EMBL" id="LAPZ01000021">
    <property type="protein sequence ID" value="OSY86815.1"/>
    <property type="molecule type" value="Genomic_DNA"/>
</dbReference>
<evidence type="ECO:0000313" key="7">
    <source>
        <dbReference type="Proteomes" id="UP000194221"/>
    </source>
</evidence>
<dbReference type="Gene3D" id="1.10.150.130">
    <property type="match status" value="1"/>
</dbReference>
<dbReference type="PANTHER" id="PTHR30349">
    <property type="entry name" value="PHAGE INTEGRASE-RELATED"/>
    <property type="match status" value="1"/>
</dbReference>
<evidence type="ECO:0000256" key="1">
    <source>
        <dbReference type="ARBA" id="ARBA00008857"/>
    </source>
</evidence>
<feature type="domain" description="Tyr recombinase" evidence="5">
    <location>
        <begin position="266"/>
        <end position="452"/>
    </location>
</feature>
<keyword evidence="7" id="KW-1185">Reference proteome</keyword>